<accession>A0A379QKV2</accession>
<evidence type="ECO:0000313" key="2">
    <source>
        <dbReference type="Proteomes" id="UP000254597"/>
    </source>
</evidence>
<organism evidence="1 2">
    <name type="scientific">Salmonella enterica</name>
    <name type="common">Salmonella choleraesuis</name>
    <dbReference type="NCBI Taxonomy" id="28901"/>
    <lineage>
        <taxon>Bacteria</taxon>
        <taxon>Pseudomonadati</taxon>
        <taxon>Pseudomonadota</taxon>
        <taxon>Gammaproteobacteria</taxon>
        <taxon>Enterobacterales</taxon>
        <taxon>Enterobacteriaceae</taxon>
        <taxon>Salmonella</taxon>
    </lineage>
</organism>
<dbReference type="EMBL" id="UGWP01000004">
    <property type="protein sequence ID" value="SUF56652.1"/>
    <property type="molecule type" value="Genomic_DNA"/>
</dbReference>
<sequence length="73" mass="8739">MTEIIYCRGGCGFRGDKTQLHYEPSGRGAYRREEYYCDKCHEKRLRIKKLLAAQNNYRNQLPKLLSRNHFSKK</sequence>
<name>A0A379QKV2_SALER</name>
<evidence type="ECO:0000313" key="1">
    <source>
        <dbReference type="EMBL" id="SUF56652.1"/>
    </source>
</evidence>
<dbReference type="AlphaFoldDB" id="A0A379QKV2"/>
<gene>
    <name evidence="1" type="ORF">NCTC10252_01881</name>
</gene>
<proteinExistence type="predicted"/>
<dbReference type="Proteomes" id="UP000254597">
    <property type="component" value="Unassembled WGS sequence"/>
</dbReference>
<protein>
    <submittedName>
        <fullName evidence="1">Uncharacterized protein</fullName>
    </submittedName>
</protein>
<reference evidence="1 2" key="1">
    <citation type="submission" date="2018-06" db="EMBL/GenBank/DDBJ databases">
        <authorList>
            <consortium name="Pathogen Informatics"/>
            <person name="Doyle S."/>
        </authorList>
    </citation>
    <scope>NUCLEOTIDE SEQUENCE [LARGE SCALE GENOMIC DNA]</scope>
    <source>
        <strain evidence="1 2">NCTC10252</strain>
    </source>
</reference>